<feature type="domain" description="HTH araC/xylS-type" evidence="5">
    <location>
        <begin position="208"/>
        <end position="310"/>
    </location>
</feature>
<dbReference type="PRINTS" id="PR00032">
    <property type="entry name" value="HTHARAC"/>
</dbReference>
<dbReference type="SMART" id="SM00342">
    <property type="entry name" value="HTH_ARAC"/>
    <property type="match status" value="1"/>
</dbReference>
<sequence length="323" mass="34869">QVQSLGAPAEALLIRSGIHPDLLAHPSAAAPLKKVFQWIELACQSLGTEHLGLHVGDATSNADLGHYGRLLEGALTLHHYIQKGMSLYHTVVVGQSFWLSLHGDKVRINLGSPWTPGLGDYQAHLSSFAVTIANIRKFAGPDWTPTEISFGFKARESLSAEMLGAARVAHRPGQSYLEFPRAMLGLQRCDGARALAMGQPTPPKPLPQDLAGLVELQIESLLDGQSLPVDLVADSLGMSRRSLQRGLAAHGVSYTDLLSTVRLRRAAEWLERSDKPVLEVALDLGYTDASNFTRAFRRQTGISPRAYRDSSSGDEPGGEPGVT</sequence>
<dbReference type="GO" id="GO:0003700">
    <property type="term" value="F:DNA-binding transcription factor activity"/>
    <property type="evidence" value="ECO:0007669"/>
    <property type="project" value="InterPro"/>
</dbReference>
<keyword evidence="1" id="KW-0805">Transcription regulation</keyword>
<feature type="non-terminal residue" evidence="6">
    <location>
        <position position="1"/>
    </location>
</feature>
<evidence type="ECO:0000256" key="2">
    <source>
        <dbReference type="ARBA" id="ARBA00023125"/>
    </source>
</evidence>
<protein>
    <submittedName>
        <fullName evidence="6">AraC family transcriptional regulator</fullName>
    </submittedName>
</protein>
<dbReference type="Proteomes" id="UP000483379">
    <property type="component" value="Unassembled WGS sequence"/>
</dbReference>
<dbReference type="Pfam" id="PF12833">
    <property type="entry name" value="HTH_18"/>
    <property type="match status" value="1"/>
</dbReference>
<dbReference type="PANTHER" id="PTHR47894">
    <property type="entry name" value="HTH-TYPE TRANSCRIPTIONAL REGULATOR GADX"/>
    <property type="match status" value="1"/>
</dbReference>
<dbReference type="SUPFAM" id="SSF46689">
    <property type="entry name" value="Homeodomain-like"/>
    <property type="match status" value="1"/>
</dbReference>
<dbReference type="Pfam" id="PF12625">
    <property type="entry name" value="Arabinose_bd"/>
    <property type="match status" value="1"/>
</dbReference>
<dbReference type="GO" id="GO:0000976">
    <property type="term" value="F:transcription cis-regulatory region binding"/>
    <property type="evidence" value="ECO:0007669"/>
    <property type="project" value="TreeGrafter"/>
</dbReference>
<accession>A0A6M0K666</accession>
<keyword evidence="3" id="KW-0804">Transcription</keyword>
<proteinExistence type="predicted"/>
<dbReference type="GO" id="GO:0005829">
    <property type="term" value="C:cytosol"/>
    <property type="evidence" value="ECO:0007669"/>
    <property type="project" value="TreeGrafter"/>
</dbReference>
<dbReference type="PROSITE" id="PS00041">
    <property type="entry name" value="HTH_ARAC_FAMILY_1"/>
    <property type="match status" value="1"/>
</dbReference>
<evidence type="ECO:0000259" key="5">
    <source>
        <dbReference type="PROSITE" id="PS01124"/>
    </source>
</evidence>
<feature type="region of interest" description="Disordered" evidence="4">
    <location>
        <begin position="303"/>
        <end position="323"/>
    </location>
</feature>
<dbReference type="RefSeq" id="WP_164456591.1">
    <property type="nucleotide sequence ID" value="NZ_JAAIJQ010000195.1"/>
</dbReference>
<dbReference type="InterPro" id="IPR009057">
    <property type="entry name" value="Homeodomain-like_sf"/>
</dbReference>
<reference evidence="6 7" key="1">
    <citation type="submission" date="2020-02" db="EMBL/GenBank/DDBJ databases">
        <title>Genome sequences of Thiorhodococcus mannitoliphagus and Thiorhodococcus minor, purple sulfur photosynthetic bacteria in the gammaproteobacterial family, Chromatiaceae.</title>
        <authorList>
            <person name="Aviles F.A."/>
            <person name="Meyer T.E."/>
            <person name="Kyndt J.A."/>
        </authorList>
    </citation>
    <scope>NUCLEOTIDE SEQUENCE [LARGE SCALE GENOMIC DNA]</scope>
    <source>
        <strain evidence="6 7">DSM 11518</strain>
    </source>
</reference>
<keyword evidence="2" id="KW-0238">DNA-binding</keyword>
<dbReference type="InterPro" id="IPR018060">
    <property type="entry name" value="HTH_AraC"/>
</dbReference>
<gene>
    <name evidence="6" type="ORF">G3446_26145</name>
</gene>
<evidence type="ECO:0000256" key="1">
    <source>
        <dbReference type="ARBA" id="ARBA00023015"/>
    </source>
</evidence>
<comment type="caution">
    <text evidence="6">The sequence shown here is derived from an EMBL/GenBank/DDBJ whole genome shotgun (WGS) entry which is preliminary data.</text>
</comment>
<keyword evidence="7" id="KW-1185">Reference proteome</keyword>
<dbReference type="AlphaFoldDB" id="A0A6M0K666"/>
<dbReference type="EMBL" id="JAAIJQ010000195">
    <property type="protein sequence ID" value="NEV65268.1"/>
    <property type="molecule type" value="Genomic_DNA"/>
</dbReference>
<evidence type="ECO:0000256" key="3">
    <source>
        <dbReference type="ARBA" id="ARBA00023163"/>
    </source>
</evidence>
<dbReference type="InterPro" id="IPR018062">
    <property type="entry name" value="HTH_AraC-typ_CS"/>
</dbReference>
<dbReference type="Gene3D" id="1.10.10.60">
    <property type="entry name" value="Homeodomain-like"/>
    <property type="match status" value="1"/>
</dbReference>
<evidence type="ECO:0000313" key="7">
    <source>
        <dbReference type="Proteomes" id="UP000483379"/>
    </source>
</evidence>
<dbReference type="PROSITE" id="PS01124">
    <property type="entry name" value="HTH_ARAC_FAMILY_2"/>
    <property type="match status" value="1"/>
</dbReference>
<name>A0A6M0K666_9GAMM</name>
<organism evidence="6 7">
    <name type="scientific">Thiorhodococcus minor</name>
    <dbReference type="NCBI Taxonomy" id="57489"/>
    <lineage>
        <taxon>Bacteria</taxon>
        <taxon>Pseudomonadati</taxon>
        <taxon>Pseudomonadota</taxon>
        <taxon>Gammaproteobacteria</taxon>
        <taxon>Chromatiales</taxon>
        <taxon>Chromatiaceae</taxon>
        <taxon>Thiorhodococcus</taxon>
    </lineage>
</organism>
<evidence type="ECO:0000313" key="6">
    <source>
        <dbReference type="EMBL" id="NEV65268.1"/>
    </source>
</evidence>
<dbReference type="PANTHER" id="PTHR47894:SF4">
    <property type="entry name" value="HTH-TYPE TRANSCRIPTIONAL REGULATOR GADX"/>
    <property type="match status" value="1"/>
</dbReference>
<evidence type="ECO:0000256" key="4">
    <source>
        <dbReference type="SAM" id="MobiDB-lite"/>
    </source>
</evidence>
<dbReference type="InterPro" id="IPR020449">
    <property type="entry name" value="Tscrpt_reg_AraC-type_HTH"/>
</dbReference>
<dbReference type="InterPro" id="IPR032687">
    <property type="entry name" value="AraC-type_N"/>
</dbReference>